<proteinExistence type="predicted"/>
<reference evidence="2 3" key="1">
    <citation type="journal article" date="2020" name="Harmful Algae">
        <title>Molecular and morphological characterization of a novel dihydroanatoxin-a producing Microcoleus species (cyanobacteria) from the Russian River, California, USA.</title>
        <authorList>
            <person name="Conklin K.Y."/>
            <person name="Stancheva R."/>
            <person name="Otten T.G."/>
            <person name="Fadness R."/>
            <person name="Boyer G.L."/>
            <person name="Read B."/>
            <person name="Zhang X."/>
            <person name="Sheath R.G."/>
        </authorList>
    </citation>
    <scope>NUCLEOTIDE SEQUENCE [LARGE SCALE GENOMIC DNA]</scope>
    <source>
        <strain evidence="2 3">PTRS2</strain>
    </source>
</reference>
<evidence type="ECO:0000313" key="3">
    <source>
        <dbReference type="Proteomes" id="UP001384579"/>
    </source>
</evidence>
<sequence>MSHGLFPLIAGVATIALAAGSCSSEIAQDIPDNLVQGLENLYYGRDYIIELDRQLMNCMVK</sequence>
<name>A0ABU8YV56_9CYAN</name>
<dbReference type="EMBL" id="JBBLXS010000544">
    <property type="protein sequence ID" value="MEK0188207.1"/>
    <property type="molecule type" value="Genomic_DNA"/>
</dbReference>
<feature type="signal peptide" evidence="1">
    <location>
        <begin position="1"/>
        <end position="18"/>
    </location>
</feature>
<dbReference type="Proteomes" id="UP001384579">
    <property type="component" value="Unassembled WGS sequence"/>
</dbReference>
<protein>
    <submittedName>
        <fullName evidence="2">Uncharacterized protein</fullName>
    </submittedName>
</protein>
<gene>
    <name evidence="2" type="ORF">WMG39_25685</name>
</gene>
<keyword evidence="1" id="KW-0732">Signal</keyword>
<dbReference type="RefSeq" id="WP_340522759.1">
    <property type="nucleotide sequence ID" value="NZ_JBBLXS010000544.1"/>
</dbReference>
<accession>A0ABU8YV56</accession>
<comment type="caution">
    <text evidence="2">The sequence shown here is derived from an EMBL/GenBank/DDBJ whole genome shotgun (WGS) entry which is preliminary data.</text>
</comment>
<keyword evidence="3" id="KW-1185">Reference proteome</keyword>
<evidence type="ECO:0000313" key="2">
    <source>
        <dbReference type="EMBL" id="MEK0188207.1"/>
    </source>
</evidence>
<organism evidence="2 3">
    <name type="scientific">Microcoleus anatoxicus PTRS2</name>
    <dbReference type="NCBI Taxonomy" id="2705321"/>
    <lineage>
        <taxon>Bacteria</taxon>
        <taxon>Bacillati</taxon>
        <taxon>Cyanobacteriota</taxon>
        <taxon>Cyanophyceae</taxon>
        <taxon>Oscillatoriophycideae</taxon>
        <taxon>Oscillatoriales</taxon>
        <taxon>Microcoleaceae</taxon>
        <taxon>Microcoleus</taxon>
        <taxon>Microcoleus anatoxicus</taxon>
    </lineage>
</organism>
<feature type="chain" id="PRO_5045491771" evidence="1">
    <location>
        <begin position="19"/>
        <end position="61"/>
    </location>
</feature>
<evidence type="ECO:0000256" key="1">
    <source>
        <dbReference type="SAM" id="SignalP"/>
    </source>
</evidence>